<sequence length="162" mass="18827">MEAVFTLSAFNETISHPTAIFSLTLLLFCINWILVRLACPGTSTSINSAYAFTTLAIYALHWFFVVWTYMNMVRTCLRSKKDRAKFMQTCTPHLIQLLTFFVIVVSDFMHMRYPSKSPKSFQNFVAIAVVFVTPLVNPLLYGFKLTKIRQRIIVLIQMRRKR</sequence>
<dbReference type="GO" id="GO:0007186">
    <property type="term" value="P:G protein-coupled receptor signaling pathway"/>
    <property type="evidence" value="ECO:0007669"/>
    <property type="project" value="InterPro"/>
</dbReference>
<evidence type="ECO:0000256" key="1">
    <source>
        <dbReference type="ARBA" id="ARBA00004141"/>
    </source>
</evidence>
<evidence type="ECO:0000256" key="3">
    <source>
        <dbReference type="ARBA" id="ARBA00022989"/>
    </source>
</evidence>
<dbReference type="SUPFAM" id="SSF81321">
    <property type="entry name" value="Family A G protein-coupled receptor-like"/>
    <property type="match status" value="1"/>
</dbReference>
<dbReference type="GO" id="GO:0005549">
    <property type="term" value="F:odorant binding"/>
    <property type="evidence" value="ECO:0007669"/>
    <property type="project" value="TreeGrafter"/>
</dbReference>
<evidence type="ECO:0000256" key="6">
    <source>
        <dbReference type="SAM" id="Phobius"/>
    </source>
</evidence>
<dbReference type="InterPro" id="IPR000725">
    <property type="entry name" value="Olfact_rcpt"/>
</dbReference>
<dbReference type="InterPro" id="IPR052921">
    <property type="entry name" value="GPCR1_Superfamily_Member"/>
</dbReference>
<dbReference type="Gene3D" id="1.20.1070.10">
    <property type="entry name" value="Rhodopsin 7-helix transmembrane proteins"/>
    <property type="match status" value="1"/>
</dbReference>
<gene>
    <name evidence="7" type="ORF">MMEN_LOCUS2005</name>
</gene>
<evidence type="ECO:0000256" key="2">
    <source>
        <dbReference type="ARBA" id="ARBA00022692"/>
    </source>
</evidence>
<evidence type="ECO:0000313" key="8">
    <source>
        <dbReference type="Proteomes" id="UP000677803"/>
    </source>
</evidence>
<dbReference type="PANTHER" id="PTHR26451:SF871">
    <property type="entry name" value="ODORANT RECEPTOR-RELATED"/>
    <property type="match status" value="1"/>
</dbReference>
<feature type="transmembrane region" description="Helical" evidence="6">
    <location>
        <begin position="90"/>
        <end position="109"/>
    </location>
</feature>
<feature type="transmembrane region" description="Helical" evidence="6">
    <location>
        <begin position="50"/>
        <end position="69"/>
    </location>
</feature>
<dbReference type="OrthoDB" id="6151005at2759"/>
<reference evidence="7" key="1">
    <citation type="submission" date="2021-05" db="EMBL/GenBank/DDBJ databases">
        <authorList>
            <person name="Tigano A."/>
        </authorList>
    </citation>
    <scope>NUCLEOTIDE SEQUENCE</scope>
</reference>
<comment type="subcellular location">
    <subcellularLocation>
        <location evidence="1">Membrane</location>
        <topology evidence="1">Multi-pass membrane protein</topology>
    </subcellularLocation>
</comment>
<keyword evidence="2 6" id="KW-0812">Transmembrane</keyword>
<keyword evidence="4 6" id="KW-0472">Membrane</keyword>
<comment type="caution">
    <text evidence="7">The sequence shown here is derived from an EMBL/GenBank/DDBJ whole genome shotgun (WGS) entry which is preliminary data.</text>
</comment>
<organism evidence="7 8">
    <name type="scientific">Menidia menidia</name>
    <name type="common">Atlantic silverside</name>
    <dbReference type="NCBI Taxonomy" id="238744"/>
    <lineage>
        <taxon>Eukaryota</taxon>
        <taxon>Metazoa</taxon>
        <taxon>Chordata</taxon>
        <taxon>Craniata</taxon>
        <taxon>Vertebrata</taxon>
        <taxon>Euteleostomi</taxon>
        <taxon>Actinopterygii</taxon>
        <taxon>Neopterygii</taxon>
        <taxon>Teleostei</taxon>
        <taxon>Neoteleostei</taxon>
        <taxon>Acanthomorphata</taxon>
        <taxon>Ovalentaria</taxon>
        <taxon>Atherinomorphae</taxon>
        <taxon>Atheriniformes</taxon>
        <taxon>Atherinopsidae</taxon>
        <taxon>Menidiinae</taxon>
        <taxon>Menidia</taxon>
    </lineage>
</organism>
<name>A0A8S4AF60_9TELE</name>
<accession>A0A8S4AF60</accession>
<feature type="transmembrane region" description="Helical" evidence="6">
    <location>
        <begin position="121"/>
        <end position="143"/>
    </location>
</feature>
<keyword evidence="8" id="KW-1185">Reference proteome</keyword>
<dbReference type="Pfam" id="PF13853">
    <property type="entry name" value="7tm_4"/>
    <property type="match status" value="1"/>
</dbReference>
<dbReference type="PANTHER" id="PTHR26451">
    <property type="entry name" value="G_PROTEIN_RECEP_F1_2 DOMAIN-CONTAINING PROTEIN"/>
    <property type="match status" value="1"/>
</dbReference>
<dbReference type="EMBL" id="CAJRST010001113">
    <property type="protein sequence ID" value="CAG5865338.1"/>
    <property type="molecule type" value="Genomic_DNA"/>
</dbReference>
<evidence type="ECO:0000313" key="7">
    <source>
        <dbReference type="EMBL" id="CAG5865338.1"/>
    </source>
</evidence>
<evidence type="ECO:0000256" key="5">
    <source>
        <dbReference type="ARBA" id="ARBA00023224"/>
    </source>
</evidence>
<proteinExistence type="predicted"/>
<keyword evidence="5" id="KW-0807">Transducer</keyword>
<protein>
    <submittedName>
        <fullName evidence="7">(Atlantic silverside) hypothetical protein</fullName>
    </submittedName>
</protein>
<dbReference type="AlphaFoldDB" id="A0A8S4AF60"/>
<dbReference type="GO" id="GO:0004984">
    <property type="term" value="F:olfactory receptor activity"/>
    <property type="evidence" value="ECO:0007669"/>
    <property type="project" value="InterPro"/>
</dbReference>
<feature type="transmembrane region" description="Helical" evidence="6">
    <location>
        <begin position="20"/>
        <end position="38"/>
    </location>
</feature>
<keyword evidence="3 6" id="KW-1133">Transmembrane helix</keyword>
<dbReference type="Proteomes" id="UP000677803">
    <property type="component" value="Unassembled WGS sequence"/>
</dbReference>
<dbReference type="GO" id="GO:0016020">
    <property type="term" value="C:membrane"/>
    <property type="evidence" value="ECO:0007669"/>
    <property type="project" value="UniProtKB-SubCell"/>
</dbReference>
<evidence type="ECO:0000256" key="4">
    <source>
        <dbReference type="ARBA" id="ARBA00023136"/>
    </source>
</evidence>